<dbReference type="InterPro" id="IPR051796">
    <property type="entry name" value="ISF_SsuE-like"/>
</dbReference>
<evidence type="ECO:0000259" key="3">
    <source>
        <dbReference type="Pfam" id="PF03358"/>
    </source>
</evidence>
<evidence type="ECO:0000313" key="7">
    <source>
        <dbReference type="Proteomes" id="UP000270112"/>
    </source>
</evidence>
<dbReference type="PANTHER" id="PTHR43278">
    <property type="entry name" value="NAD(P)H-DEPENDENT FMN-CONTAINING OXIDOREDUCTASE YWQN-RELATED"/>
    <property type="match status" value="1"/>
</dbReference>
<dbReference type="AlphaFoldDB" id="A0A3N0IXG3"/>
<protein>
    <submittedName>
        <fullName evidence="5">NADPH-dependent FMN reductase</fullName>
    </submittedName>
</protein>
<keyword evidence="2" id="KW-0288">FMN</keyword>
<proteinExistence type="predicted"/>
<dbReference type="Proteomes" id="UP000270112">
    <property type="component" value="Unassembled WGS sequence"/>
</dbReference>
<keyword evidence="1" id="KW-0285">Flavoprotein</keyword>
<evidence type="ECO:0000256" key="1">
    <source>
        <dbReference type="ARBA" id="ARBA00022630"/>
    </source>
</evidence>
<dbReference type="InterPro" id="IPR029039">
    <property type="entry name" value="Flavoprotein-like_sf"/>
</dbReference>
<dbReference type="RefSeq" id="WP_114545624.1">
    <property type="nucleotide sequence ID" value="NZ_PPTT01000006.1"/>
</dbReference>
<evidence type="ECO:0000313" key="5">
    <source>
        <dbReference type="EMBL" id="RNM41012.1"/>
    </source>
</evidence>
<reference evidence="7" key="2">
    <citation type="submission" date="2018-05" db="EMBL/GenBank/DDBJ databases">
        <title>Genome Sequencing of selected type strains of the family Eggerthellaceae.</title>
        <authorList>
            <person name="Danylec N."/>
            <person name="Stoll D.A."/>
            <person name="Doetsch A."/>
            <person name="Huch M."/>
        </authorList>
    </citation>
    <scope>NUCLEOTIDE SEQUENCE [LARGE SCALE GENOMIC DNA]</scope>
    <source>
        <strain evidence="7">DSM 16107</strain>
    </source>
</reference>
<reference evidence="4 6" key="1">
    <citation type="journal article" date="2018" name="Elife">
        <title>Discovery and characterization of a prevalent human gut bacterial enzyme sufficient for the inactivation of a family of plant toxins.</title>
        <authorList>
            <person name="Koppel N."/>
            <person name="Bisanz J.E."/>
            <person name="Pandelia M.E."/>
            <person name="Turnbaugh P.J."/>
            <person name="Balskus E.P."/>
        </authorList>
    </citation>
    <scope>NUCLEOTIDE SEQUENCE [LARGE SCALE GENOMIC DNA]</scope>
    <source>
        <strain evidence="4 6">DSM 16107</strain>
    </source>
</reference>
<accession>A0A3N0IXG3</accession>
<dbReference type="GO" id="GO:0016491">
    <property type="term" value="F:oxidoreductase activity"/>
    <property type="evidence" value="ECO:0007669"/>
    <property type="project" value="InterPro"/>
</dbReference>
<feature type="domain" description="NADPH-dependent FMN reductase-like" evidence="3">
    <location>
        <begin position="4"/>
        <end position="123"/>
    </location>
</feature>
<dbReference type="Proteomes" id="UP000253817">
    <property type="component" value="Unassembled WGS sequence"/>
</dbReference>
<name>A0A3N0IXG3_9ACTN</name>
<evidence type="ECO:0000256" key="2">
    <source>
        <dbReference type="ARBA" id="ARBA00022643"/>
    </source>
</evidence>
<dbReference type="OrthoDB" id="3189925at2"/>
<evidence type="ECO:0000313" key="6">
    <source>
        <dbReference type="Proteomes" id="UP000253817"/>
    </source>
</evidence>
<reference evidence="5" key="3">
    <citation type="journal article" date="2019" name="Microbiol. Resour. Announc.">
        <title>Draft Genome Sequences of Type Strains of Gordonibacter faecihominis, Paraeggerthella hongkongensis, Parvibacter caecicola,Slackia equolifaciens, Slackia faecicanis, and Slackia isoflavoniconvertens.</title>
        <authorList>
            <person name="Danylec N."/>
            <person name="Stoll D.A."/>
            <person name="Dotsch A."/>
            <person name="Huch M."/>
        </authorList>
    </citation>
    <scope>NUCLEOTIDE SEQUENCE</scope>
    <source>
        <strain evidence="5">DSM 16107</strain>
    </source>
</reference>
<dbReference type="PANTHER" id="PTHR43278:SF1">
    <property type="entry name" value="IRON-SULFUR FLAVOPROTEIN MJ1083"/>
    <property type="match status" value="1"/>
</dbReference>
<keyword evidence="6" id="KW-1185">Reference proteome</keyword>
<organism evidence="5 7">
    <name type="scientific">Eggerthella sinensis</name>
    <dbReference type="NCBI Taxonomy" id="242230"/>
    <lineage>
        <taxon>Bacteria</taxon>
        <taxon>Bacillati</taxon>
        <taxon>Actinomycetota</taxon>
        <taxon>Coriobacteriia</taxon>
        <taxon>Eggerthellales</taxon>
        <taxon>Eggerthellaceae</taxon>
        <taxon>Eggerthella</taxon>
    </lineage>
</organism>
<evidence type="ECO:0000313" key="4">
    <source>
        <dbReference type="EMBL" id="RDB70155.1"/>
    </source>
</evidence>
<dbReference type="EMBL" id="QICC01000053">
    <property type="protein sequence ID" value="RNM41012.1"/>
    <property type="molecule type" value="Genomic_DNA"/>
</dbReference>
<dbReference type="EMBL" id="PPTT01000006">
    <property type="protein sequence ID" value="RDB70155.1"/>
    <property type="molecule type" value="Genomic_DNA"/>
</dbReference>
<comment type="caution">
    <text evidence="5">The sequence shown here is derived from an EMBL/GenBank/DDBJ whole genome shotgun (WGS) entry which is preliminary data.</text>
</comment>
<sequence>MTKRILAIAASPRKNGNSDLLAERFIEGALKAGNVADEVFLREKEIGFCRACDYCRTHEGACVQRDDAAEVLDKMAEADVIVLATPVYFYSMDAQLKALIDRTVARYTELADKEFYFIAAMADPDEELMERTFEGLRGFTDCLPGAVVRGVVCGVDAWEKGAIAGSPAMDETYRMGVEA</sequence>
<dbReference type="InterPro" id="IPR005025">
    <property type="entry name" value="FMN_Rdtase-like_dom"/>
</dbReference>
<dbReference type="Gene3D" id="3.40.50.360">
    <property type="match status" value="1"/>
</dbReference>
<dbReference type="SUPFAM" id="SSF52218">
    <property type="entry name" value="Flavoproteins"/>
    <property type="match status" value="1"/>
</dbReference>
<gene>
    <name evidence="4" type="ORF">C1876_05035</name>
    <name evidence="5" type="ORF">DMP09_11700</name>
</gene>
<dbReference type="Pfam" id="PF03358">
    <property type="entry name" value="FMN_red"/>
    <property type="match status" value="1"/>
</dbReference>